<evidence type="ECO:0000313" key="4">
    <source>
        <dbReference type="EMBL" id="MBW0496185.1"/>
    </source>
</evidence>
<dbReference type="InterPro" id="IPR001969">
    <property type="entry name" value="Aspartic_peptidase_AS"/>
</dbReference>
<dbReference type="InterPro" id="IPR021109">
    <property type="entry name" value="Peptidase_aspartic_dom_sf"/>
</dbReference>
<protein>
    <recommendedName>
        <fullName evidence="3">Peptidase A2 domain-containing protein</fullName>
    </recommendedName>
</protein>
<evidence type="ECO:0000256" key="2">
    <source>
        <dbReference type="ARBA" id="ARBA00022801"/>
    </source>
</evidence>
<dbReference type="GO" id="GO:0006508">
    <property type="term" value="P:proteolysis"/>
    <property type="evidence" value="ECO:0007669"/>
    <property type="project" value="InterPro"/>
</dbReference>
<dbReference type="EMBL" id="AVOT02013488">
    <property type="protein sequence ID" value="MBW0496185.1"/>
    <property type="molecule type" value="Genomic_DNA"/>
</dbReference>
<dbReference type="Gene3D" id="2.40.70.10">
    <property type="entry name" value="Acid Proteases"/>
    <property type="match status" value="1"/>
</dbReference>
<evidence type="ECO:0000259" key="3">
    <source>
        <dbReference type="PROSITE" id="PS50175"/>
    </source>
</evidence>
<dbReference type="AlphaFoldDB" id="A0A9Q3D5J4"/>
<dbReference type="Pfam" id="PF13650">
    <property type="entry name" value="Asp_protease_2"/>
    <property type="match status" value="1"/>
</dbReference>
<accession>A0A9Q3D5J4</accession>
<keyword evidence="1" id="KW-0645">Protease</keyword>
<comment type="caution">
    <text evidence="4">The sequence shown here is derived from an EMBL/GenBank/DDBJ whole genome shotgun (WGS) entry which is preliminary data.</text>
</comment>
<gene>
    <name evidence="4" type="ORF">O181_035900</name>
</gene>
<keyword evidence="5" id="KW-1185">Reference proteome</keyword>
<feature type="domain" description="Peptidase A2" evidence="3">
    <location>
        <begin position="104"/>
        <end position="141"/>
    </location>
</feature>
<proteinExistence type="predicted"/>
<organism evidence="4 5">
    <name type="scientific">Austropuccinia psidii MF-1</name>
    <dbReference type="NCBI Taxonomy" id="1389203"/>
    <lineage>
        <taxon>Eukaryota</taxon>
        <taxon>Fungi</taxon>
        <taxon>Dikarya</taxon>
        <taxon>Basidiomycota</taxon>
        <taxon>Pucciniomycotina</taxon>
        <taxon>Pucciniomycetes</taxon>
        <taxon>Pucciniales</taxon>
        <taxon>Sphaerophragmiaceae</taxon>
        <taxon>Austropuccinia</taxon>
    </lineage>
</organism>
<keyword evidence="1" id="KW-0064">Aspartyl protease</keyword>
<dbReference type="InterPro" id="IPR001995">
    <property type="entry name" value="Peptidase_A2_cat"/>
</dbReference>
<dbReference type="PROSITE" id="PS00141">
    <property type="entry name" value="ASP_PROTEASE"/>
    <property type="match status" value="1"/>
</dbReference>
<dbReference type="PROSITE" id="PS50175">
    <property type="entry name" value="ASP_PROT_RETROV"/>
    <property type="match status" value="1"/>
</dbReference>
<evidence type="ECO:0000256" key="1">
    <source>
        <dbReference type="ARBA" id="ARBA00022750"/>
    </source>
</evidence>
<keyword evidence="2" id="KW-0378">Hydrolase</keyword>
<dbReference type="OrthoDB" id="2507637at2759"/>
<evidence type="ECO:0000313" key="5">
    <source>
        <dbReference type="Proteomes" id="UP000765509"/>
    </source>
</evidence>
<dbReference type="Proteomes" id="UP000765509">
    <property type="component" value="Unassembled WGS sequence"/>
</dbReference>
<dbReference type="CDD" id="cd00303">
    <property type="entry name" value="retropepsin_like"/>
    <property type="match status" value="1"/>
</dbReference>
<reference evidence="4" key="1">
    <citation type="submission" date="2021-03" db="EMBL/GenBank/DDBJ databases">
        <title>Draft genome sequence of rust myrtle Austropuccinia psidii MF-1, a brazilian biotype.</title>
        <authorList>
            <person name="Quecine M.C."/>
            <person name="Pachon D.M.R."/>
            <person name="Bonatelli M.L."/>
            <person name="Correr F.H."/>
            <person name="Franceschini L.M."/>
            <person name="Leite T.F."/>
            <person name="Margarido G.R.A."/>
            <person name="Almeida C.A."/>
            <person name="Ferrarezi J.A."/>
            <person name="Labate C.A."/>
        </authorList>
    </citation>
    <scope>NUCLEOTIDE SEQUENCE</scope>
    <source>
        <strain evidence="4">MF-1</strain>
    </source>
</reference>
<dbReference type="GO" id="GO:0004190">
    <property type="term" value="F:aspartic-type endopeptidase activity"/>
    <property type="evidence" value="ECO:0007669"/>
    <property type="project" value="UniProtKB-KW"/>
</dbReference>
<name>A0A9Q3D5J4_9BASI</name>
<sequence>MESKKNVRSTFNNPKKIIEHVMKKILEQRLNLTLDEILLMSPTFIDKLENLTTQGKCMIKSLNTSNIQEILILLKLRDYDTPSLHYTFPLRFIELMFGREGYPTMALVDTGSEINMITEKIASKSSLTSRKLNMNLRGIGGHKTSVVGLSEFTAITMITGEEK</sequence>
<dbReference type="SUPFAM" id="SSF50630">
    <property type="entry name" value="Acid proteases"/>
    <property type="match status" value="1"/>
</dbReference>